<keyword evidence="5" id="KW-0653">Protein transport</keyword>
<dbReference type="GO" id="GO:0005543">
    <property type="term" value="F:phospholipid binding"/>
    <property type="evidence" value="ECO:0007669"/>
    <property type="project" value="TreeGrafter"/>
</dbReference>
<dbReference type="GO" id="GO:0016973">
    <property type="term" value="P:poly(A)+ mRNA export from nucleus"/>
    <property type="evidence" value="ECO:0007669"/>
    <property type="project" value="InterPro"/>
</dbReference>
<dbReference type="GO" id="GO:0044614">
    <property type="term" value="C:nuclear pore cytoplasmic filaments"/>
    <property type="evidence" value="ECO:0007669"/>
    <property type="project" value="TreeGrafter"/>
</dbReference>
<evidence type="ECO:0000313" key="12">
    <source>
        <dbReference type="EMBL" id="ORY88196.1"/>
    </source>
</evidence>
<dbReference type="AlphaFoldDB" id="A0A1Y2FXZ9"/>
<evidence type="ECO:0000256" key="10">
    <source>
        <dbReference type="ARBA" id="ARBA00029983"/>
    </source>
</evidence>
<proteinExistence type="inferred from homology"/>
<keyword evidence="7" id="KW-0906">Nuclear pore complex</keyword>
<feature type="compositionally biased region" description="Acidic residues" evidence="11">
    <location>
        <begin position="78"/>
        <end position="109"/>
    </location>
</feature>
<dbReference type="PANTHER" id="PTHR12960">
    <property type="entry name" value="GLE-1-RELATED"/>
    <property type="match status" value="1"/>
</dbReference>
<dbReference type="Gene3D" id="1.25.40.510">
    <property type="entry name" value="GLE1-like"/>
    <property type="match status" value="1"/>
</dbReference>
<evidence type="ECO:0000256" key="6">
    <source>
        <dbReference type="ARBA" id="ARBA00023010"/>
    </source>
</evidence>
<comment type="subcellular location">
    <subcellularLocation>
        <location evidence="1">Nucleus</location>
        <location evidence="1">Nuclear pore complex</location>
    </subcellularLocation>
</comment>
<protein>
    <recommendedName>
        <fullName evidence="9">mRNA export factor GLE1</fullName>
    </recommendedName>
    <alternativeName>
        <fullName evidence="10">Nucleoporin GLE1</fullName>
    </alternativeName>
</protein>
<evidence type="ECO:0000313" key="13">
    <source>
        <dbReference type="Proteomes" id="UP000193467"/>
    </source>
</evidence>
<dbReference type="GO" id="GO:0005737">
    <property type="term" value="C:cytoplasm"/>
    <property type="evidence" value="ECO:0007669"/>
    <property type="project" value="TreeGrafter"/>
</dbReference>
<feature type="region of interest" description="Disordered" evidence="11">
    <location>
        <begin position="239"/>
        <end position="325"/>
    </location>
</feature>
<evidence type="ECO:0000256" key="5">
    <source>
        <dbReference type="ARBA" id="ARBA00022927"/>
    </source>
</evidence>
<comment type="caution">
    <text evidence="12">The sequence shown here is derived from an EMBL/GenBank/DDBJ whole genome shotgun (WGS) entry which is preliminary data.</text>
</comment>
<dbReference type="InterPro" id="IPR012476">
    <property type="entry name" value="GLE1"/>
</dbReference>
<accession>A0A1Y2FXZ9</accession>
<dbReference type="InParanoid" id="A0A1Y2FXZ9"/>
<dbReference type="EMBL" id="MCGR01000011">
    <property type="protein sequence ID" value="ORY88196.1"/>
    <property type="molecule type" value="Genomic_DNA"/>
</dbReference>
<keyword evidence="13" id="KW-1185">Reference proteome</keyword>
<dbReference type="STRING" id="106004.A0A1Y2FXZ9"/>
<evidence type="ECO:0000256" key="4">
    <source>
        <dbReference type="ARBA" id="ARBA00022816"/>
    </source>
</evidence>
<gene>
    <name evidence="12" type="ORF">BCR35DRAFT_351036</name>
</gene>
<evidence type="ECO:0000256" key="11">
    <source>
        <dbReference type="SAM" id="MobiDB-lite"/>
    </source>
</evidence>
<evidence type="ECO:0000256" key="2">
    <source>
        <dbReference type="ARBA" id="ARBA00011056"/>
    </source>
</evidence>
<evidence type="ECO:0000256" key="8">
    <source>
        <dbReference type="ARBA" id="ARBA00023242"/>
    </source>
</evidence>
<feature type="region of interest" description="Disordered" evidence="11">
    <location>
        <begin position="1"/>
        <end position="129"/>
    </location>
</feature>
<organism evidence="12 13">
    <name type="scientific">Leucosporidium creatinivorum</name>
    <dbReference type="NCBI Taxonomy" id="106004"/>
    <lineage>
        <taxon>Eukaryota</taxon>
        <taxon>Fungi</taxon>
        <taxon>Dikarya</taxon>
        <taxon>Basidiomycota</taxon>
        <taxon>Pucciniomycotina</taxon>
        <taxon>Microbotryomycetes</taxon>
        <taxon>Leucosporidiales</taxon>
        <taxon>Leucosporidium</taxon>
    </lineage>
</organism>
<dbReference type="GO" id="GO:0031369">
    <property type="term" value="F:translation initiation factor binding"/>
    <property type="evidence" value="ECO:0007669"/>
    <property type="project" value="TreeGrafter"/>
</dbReference>
<name>A0A1Y2FXZ9_9BASI</name>
<dbReference type="Proteomes" id="UP000193467">
    <property type="component" value="Unassembled WGS sequence"/>
</dbReference>
<keyword evidence="3" id="KW-0813">Transport</keyword>
<evidence type="ECO:0000256" key="3">
    <source>
        <dbReference type="ARBA" id="ARBA00022448"/>
    </source>
</evidence>
<keyword evidence="8" id="KW-0539">Nucleus</keyword>
<evidence type="ECO:0000256" key="9">
    <source>
        <dbReference type="ARBA" id="ARBA00026227"/>
    </source>
</evidence>
<keyword evidence="4" id="KW-0509">mRNA transport</keyword>
<dbReference type="PANTHER" id="PTHR12960:SF0">
    <property type="entry name" value="MRNA EXPORT FACTOR GLE1"/>
    <property type="match status" value="1"/>
</dbReference>
<dbReference type="InterPro" id="IPR038506">
    <property type="entry name" value="GLE1-like_sf"/>
</dbReference>
<comment type="similarity">
    <text evidence="2">Belongs to the GLE1 family.</text>
</comment>
<sequence>MRFGLDSSSDESDSPLPSLPPLQRSSSSRRTPSYRSSTRLPPSSSSKPFSPTPVHLIPPPTLNKSSKRGRVLLPTTDSSDEDGPQTTDDEGDILEDEDTSDDYDSEEEQWPVGPIGSVGVNGWRRGGKGKARNQISAEEGRLLEGAPDAFQQWDDKSRADSWATANRTFHLSLSRSLRTPSLSATPPSTTDISALLSTLTLAQSAATSALLTSFSQRNEALWSDIEASILVAEREEGERMRVLEEQRRRGEEMERKAREMREEEERKVKAEKEKEEQRERENKEQREKERKEAEEKEVERKLKEAEEMKRASVTRTPMGSGVEGSPQAEWERWTSKMAHIKSHVLPHISTNPSLRKSCFLAKRSITPKIGQLTSSSSATLRIINQLDELLTSLRPPAGTTEGGEPYTWTLNHLAKSLIKQAETEVTAKLGTAYPLGRVVVGLLVRGHQELGEVLMARLVKKCFWITGWWPTKGAEQSPDSHLKTLGHAPPSASESLTQYATRQSGLIALYASILSTSPLVAPQGPCPPSSLSLVPPHFRPAAGWRLLLLLLRPPLVGLEPTPLLLVTFLEIAGATLLSIYGRQFGKLLECLLREGVREGKGGWSEKSRSSLVRLELWLEEWEKGAVERVGGWEVDP</sequence>
<keyword evidence="6" id="KW-0811">Translocation</keyword>
<feature type="compositionally biased region" description="Basic and acidic residues" evidence="11">
    <location>
        <begin position="239"/>
        <end position="310"/>
    </location>
</feature>
<evidence type="ECO:0000256" key="1">
    <source>
        <dbReference type="ARBA" id="ARBA00004567"/>
    </source>
</evidence>
<dbReference type="GO" id="GO:0000822">
    <property type="term" value="F:inositol hexakisphosphate binding"/>
    <property type="evidence" value="ECO:0007669"/>
    <property type="project" value="TreeGrafter"/>
</dbReference>
<dbReference type="OrthoDB" id="420884at2759"/>
<reference evidence="12 13" key="1">
    <citation type="submission" date="2016-07" db="EMBL/GenBank/DDBJ databases">
        <title>Pervasive Adenine N6-methylation of Active Genes in Fungi.</title>
        <authorList>
            <consortium name="DOE Joint Genome Institute"/>
            <person name="Mondo S.J."/>
            <person name="Dannebaum R.O."/>
            <person name="Kuo R.C."/>
            <person name="Labutti K."/>
            <person name="Haridas S."/>
            <person name="Kuo A."/>
            <person name="Salamov A."/>
            <person name="Ahrendt S.R."/>
            <person name="Lipzen A."/>
            <person name="Sullivan W."/>
            <person name="Andreopoulos W.B."/>
            <person name="Clum A."/>
            <person name="Lindquist E."/>
            <person name="Daum C."/>
            <person name="Ramamoorthy G.K."/>
            <person name="Gryganskyi A."/>
            <person name="Culley D."/>
            <person name="Magnuson J.K."/>
            <person name="James T.Y."/>
            <person name="O'Malley M.A."/>
            <person name="Stajich J.E."/>
            <person name="Spatafora J.W."/>
            <person name="Visel A."/>
            <person name="Grigoriev I.V."/>
        </authorList>
    </citation>
    <scope>NUCLEOTIDE SEQUENCE [LARGE SCALE GENOMIC DNA]</scope>
    <source>
        <strain evidence="12 13">62-1032</strain>
    </source>
</reference>
<evidence type="ECO:0000256" key="7">
    <source>
        <dbReference type="ARBA" id="ARBA00023132"/>
    </source>
</evidence>
<feature type="compositionally biased region" description="Low complexity" evidence="11">
    <location>
        <begin position="21"/>
        <end position="53"/>
    </location>
</feature>
<dbReference type="Pfam" id="PF07817">
    <property type="entry name" value="GLE1"/>
    <property type="match status" value="1"/>
</dbReference>
<dbReference type="GO" id="GO:0015031">
    <property type="term" value="P:protein transport"/>
    <property type="evidence" value="ECO:0007669"/>
    <property type="project" value="UniProtKB-KW"/>
</dbReference>